<dbReference type="InterPro" id="IPR029066">
    <property type="entry name" value="PLP-binding_barrel"/>
</dbReference>
<keyword evidence="1" id="KW-0663">Pyridoxal phosphate</keyword>
<dbReference type="AlphaFoldDB" id="A0A3B0YEP1"/>
<proteinExistence type="inferred from homology"/>
<evidence type="ECO:0000313" key="3">
    <source>
        <dbReference type="EMBL" id="VAW67244.1"/>
    </source>
</evidence>
<dbReference type="HAMAP" id="MF_02087">
    <property type="entry name" value="PLP_homeostasis"/>
    <property type="match status" value="1"/>
</dbReference>
<evidence type="ECO:0000256" key="1">
    <source>
        <dbReference type="ARBA" id="ARBA00022898"/>
    </source>
</evidence>
<accession>A0A3B0YEP1</accession>
<dbReference type="FunFam" id="3.20.20.10:FF:000018">
    <property type="entry name" value="Pyridoxal phosphate homeostasis protein"/>
    <property type="match status" value="1"/>
</dbReference>
<dbReference type="InterPro" id="IPR011078">
    <property type="entry name" value="PyrdxlP_homeostasis"/>
</dbReference>
<dbReference type="CDD" id="cd06824">
    <property type="entry name" value="PLPDE_III_Yggs_like"/>
    <property type="match status" value="1"/>
</dbReference>
<dbReference type="Pfam" id="PF01168">
    <property type="entry name" value="Ala_racemase_N"/>
    <property type="match status" value="1"/>
</dbReference>
<gene>
    <name evidence="3" type="ORF">MNBD_GAMMA10-2546</name>
</gene>
<dbReference type="SUPFAM" id="SSF51419">
    <property type="entry name" value="PLP-binding barrel"/>
    <property type="match status" value="1"/>
</dbReference>
<protein>
    <submittedName>
        <fullName evidence="3">UPF0001 protein YggS</fullName>
    </submittedName>
</protein>
<organism evidence="3">
    <name type="scientific">hydrothermal vent metagenome</name>
    <dbReference type="NCBI Taxonomy" id="652676"/>
    <lineage>
        <taxon>unclassified sequences</taxon>
        <taxon>metagenomes</taxon>
        <taxon>ecological metagenomes</taxon>
    </lineage>
</organism>
<evidence type="ECO:0000259" key="2">
    <source>
        <dbReference type="Pfam" id="PF01168"/>
    </source>
</evidence>
<sequence length="238" mass="26193">MHNAPSTPPDITENLKQIQKNVTQLCLKYHRKPENVQLLAVSKTKPAESICTAFNAGQIRFGENYLQEALSKIETLKALPIEWHFIGAIQSSKTRKLAQHFSWIHSVARVKIARRLSTQRPAGLAPLNICLQVNISEEASKSGFKTSEIESAVDDIITLPNICLRGLMTIPASTSELNEQRAIFAQLQAIQKTLQKKYAQIDTLSMGMSSDMEAAIAQGSTLVRIGTAIFGARAPARV</sequence>
<feature type="domain" description="Alanine racemase N-terminal" evidence="2">
    <location>
        <begin position="14"/>
        <end position="233"/>
    </location>
</feature>
<dbReference type="NCBIfam" id="TIGR00044">
    <property type="entry name" value="YggS family pyridoxal phosphate-dependent enzyme"/>
    <property type="match status" value="1"/>
</dbReference>
<dbReference type="PIRSF" id="PIRSF004848">
    <property type="entry name" value="YBL036c_PLPDEIII"/>
    <property type="match status" value="1"/>
</dbReference>
<dbReference type="PANTHER" id="PTHR10146">
    <property type="entry name" value="PROLINE SYNTHETASE CO-TRANSCRIBED BACTERIAL HOMOLOG PROTEIN"/>
    <property type="match status" value="1"/>
</dbReference>
<dbReference type="InterPro" id="IPR001608">
    <property type="entry name" value="Ala_racemase_N"/>
</dbReference>
<dbReference type="Gene3D" id="3.20.20.10">
    <property type="entry name" value="Alanine racemase"/>
    <property type="match status" value="1"/>
</dbReference>
<dbReference type="EMBL" id="UOFJ01000261">
    <property type="protein sequence ID" value="VAW67244.1"/>
    <property type="molecule type" value="Genomic_DNA"/>
</dbReference>
<dbReference type="GO" id="GO:0030170">
    <property type="term" value="F:pyridoxal phosphate binding"/>
    <property type="evidence" value="ECO:0007669"/>
    <property type="project" value="InterPro"/>
</dbReference>
<reference evidence="3" key="1">
    <citation type="submission" date="2018-06" db="EMBL/GenBank/DDBJ databases">
        <authorList>
            <person name="Zhirakovskaya E."/>
        </authorList>
    </citation>
    <scope>NUCLEOTIDE SEQUENCE</scope>
</reference>
<dbReference type="PANTHER" id="PTHR10146:SF14">
    <property type="entry name" value="PYRIDOXAL PHOSPHATE HOMEOSTASIS PROTEIN"/>
    <property type="match status" value="1"/>
</dbReference>
<name>A0A3B0YEP1_9ZZZZ</name>